<dbReference type="EMBL" id="JABCRI010000011">
    <property type="protein sequence ID" value="KAF8397442.1"/>
    <property type="molecule type" value="Genomic_DNA"/>
</dbReference>
<keyword evidence="2" id="KW-1185">Reference proteome</keyword>
<dbReference type="AlphaFoldDB" id="A0A835DE51"/>
<protein>
    <submittedName>
        <fullName evidence="1">Uncharacterized protein</fullName>
    </submittedName>
</protein>
<proteinExistence type="predicted"/>
<reference evidence="1 2" key="1">
    <citation type="submission" date="2020-04" db="EMBL/GenBank/DDBJ databases">
        <title>Plant Genome Project.</title>
        <authorList>
            <person name="Zhang R.-G."/>
        </authorList>
    </citation>
    <scope>NUCLEOTIDE SEQUENCE [LARGE SCALE GENOMIC DNA]</scope>
    <source>
        <strain evidence="1">YNK0</strain>
        <tissue evidence="1">Leaf</tissue>
    </source>
</reference>
<evidence type="ECO:0000313" key="2">
    <source>
        <dbReference type="Proteomes" id="UP000655225"/>
    </source>
</evidence>
<dbReference type="Proteomes" id="UP000655225">
    <property type="component" value="Unassembled WGS sequence"/>
</dbReference>
<comment type="caution">
    <text evidence="1">The sequence shown here is derived from an EMBL/GenBank/DDBJ whole genome shotgun (WGS) entry which is preliminary data.</text>
</comment>
<gene>
    <name evidence="1" type="ORF">HHK36_016359</name>
</gene>
<accession>A0A835DE51</accession>
<sequence>MRSGDLIFPFLLFGFRQRGEFSPSISFSSPATAVKAPSRTYTRSPSITAPASSFVRSGQQSPVATLPVALSLPTISATDPSHYQFIDLPPPVIFQNFFGESQLIHISNLYRFRSQISSPIYLAAILSLLSTPVISLAELHYRRQQASDSQKSGWPSSPIVFSNHFLRRNHHLQRASSPSTSHSSPFSPHFLGNRFFPLLFLLVRIRSLDQVFRSGSADPDVVGIFLRSFSPAASPLTRPVSHLFSEEQQQIALPCANDVSGYPFAPMFARAKSLLHSVSRFRFVLPPRSASLPRYVCHPFAMTWIPTRNLVKVFLCLELVREPVLLNGG</sequence>
<organism evidence="1 2">
    <name type="scientific">Tetracentron sinense</name>
    <name type="common">Spur-leaf</name>
    <dbReference type="NCBI Taxonomy" id="13715"/>
    <lineage>
        <taxon>Eukaryota</taxon>
        <taxon>Viridiplantae</taxon>
        <taxon>Streptophyta</taxon>
        <taxon>Embryophyta</taxon>
        <taxon>Tracheophyta</taxon>
        <taxon>Spermatophyta</taxon>
        <taxon>Magnoliopsida</taxon>
        <taxon>Trochodendrales</taxon>
        <taxon>Trochodendraceae</taxon>
        <taxon>Tetracentron</taxon>
    </lineage>
</organism>
<name>A0A835DE51_TETSI</name>
<evidence type="ECO:0000313" key="1">
    <source>
        <dbReference type="EMBL" id="KAF8397442.1"/>
    </source>
</evidence>